<reference evidence="8 9" key="1">
    <citation type="journal article" date="2018" name="Sci. Rep.">
        <title>Comparative genomics provides insights into the lifestyle and reveals functional heterogeneity of dark septate endophytic fungi.</title>
        <authorList>
            <person name="Knapp D.G."/>
            <person name="Nemeth J.B."/>
            <person name="Barry K."/>
            <person name="Hainaut M."/>
            <person name="Henrissat B."/>
            <person name="Johnson J."/>
            <person name="Kuo A."/>
            <person name="Lim J.H.P."/>
            <person name="Lipzen A."/>
            <person name="Nolan M."/>
            <person name="Ohm R.A."/>
            <person name="Tamas L."/>
            <person name="Grigoriev I.V."/>
            <person name="Spatafora J.W."/>
            <person name="Nagy L.G."/>
            <person name="Kovacs G.M."/>
        </authorList>
    </citation>
    <scope>NUCLEOTIDE SEQUENCE [LARGE SCALE GENOMIC DNA]</scope>
    <source>
        <strain evidence="8 9">DSE2036</strain>
    </source>
</reference>
<gene>
    <name evidence="8" type="ORF">DM02DRAFT_470802</name>
</gene>
<evidence type="ECO:0000256" key="4">
    <source>
        <dbReference type="ARBA" id="ARBA00023136"/>
    </source>
</evidence>
<feature type="transmembrane region" description="Helical" evidence="6">
    <location>
        <begin position="138"/>
        <end position="155"/>
    </location>
</feature>
<evidence type="ECO:0000256" key="1">
    <source>
        <dbReference type="ARBA" id="ARBA00004141"/>
    </source>
</evidence>
<feature type="non-terminal residue" evidence="8">
    <location>
        <position position="299"/>
    </location>
</feature>
<accession>A0A2V1DUY9</accession>
<dbReference type="Proteomes" id="UP000244855">
    <property type="component" value="Unassembled WGS sequence"/>
</dbReference>
<protein>
    <recommendedName>
        <fullName evidence="7">Rhodopsin domain-containing protein</fullName>
    </recommendedName>
</protein>
<dbReference type="EMBL" id="KZ805351">
    <property type="protein sequence ID" value="PVI01876.1"/>
    <property type="molecule type" value="Genomic_DNA"/>
</dbReference>
<evidence type="ECO:0000256" key="3">
    <source>
        <dbReference type="ARBA" id="ARBA00022989"/>
    </source>
</evidence>
<comment type="subcellular location">
    <subcellularLocation>
        <location evidence="1">Membrane</location>
        <topology evidence="1">Multi-pass membrane protein</topology>
    </subcellularLocation>
</comment>
<feature type="transmembrane region" description="Helical" evidence="6">
    <location>
        <begin position="57"/>
        <end position="76"/>
    </location>
</feature>
<dbReference type="STRING" id="97972.A0A2V1DUY9"/>
<feature type="transmembrane region" description="Helical" evidence="6">
    <location>
        <begin position="104"/>
        <end position="126"/>
    </location>
</feature>
<name>A0A2V1DUY9_9PLEO</name>
<evidence type="ECO:0000256" key="6">
    <source>
        <dbReference type="SAM" id="Phobius"/>
    </source>
</evidence>
<dbReference type="GO" id="GO:0016020">
    <property type="term" value="C:membrane"/>
    <property type="evidence" value="ECO:0007669"/>
    <property type="project" value="UniProtKB-SubCell"/>
</dbReference>
<dbReference type="PANTHER" id="PTHR33048:SF158">
    <property type="entry name" value="MEMBRANE PROTEIN PTH11-LIKE, PUTATIVE-RELATED"/>
    <property type="match status" value="1"/>
</dbReference>
<keyword evidence="9" id="KW-1185">Reference proteome</keyword>
<sequence length="299" mass="33175">DLSKVPLGENPNGDPPNFENGPNLINAVQGVGISLAIVAGIFLALRLRIYIKLNRGLVLDDVFLIISYILAMSYTVQASTLGRLCRHTWDTPLSEINSDYVKKLFATSIIYGPMFFFVKAAILILYHRAFKPKAWMRYSCWVLGVIFVGAYWQTIPQSFLYCMPHNGKPWDAIVLENCNHLKIPGLVHGAMNVAADLIMVLLPVPIIAKLHISLSKKIALSAVFATGLLALVCSVLGVYYRVKISYGKDPVWSNAQAWIVIQAEIYASICVACAPSLAKLWKLDFKSTRLYATLQSLLN</sequence>
<evidence type="ECO:0000313" key="9">
    <source>
        <dbReference type="Proteomes" id="UP000244855"/>
    </source>
</evidence>
<feature type="transmembrane region" description="Helical" evidence="6">
    <location>
        <begin position="185"/>
        <end position="206"/>
    </location>
</feature>
<feature type="non-terminal residue" evidence="8">
    <location>
        <position position="1"/>
    </location>
</feature>
<keyword evidence="3 6" id="KW-1133">Transmembrane helix</keyword>
<dbReference type="InterPro" id="IPR052337">
    <property type="entry name" value="SAT4-like"/>
</dbReference>
<proteinExistence type="inferred from homology"/>
<dbReference type="InterPro" id="IPR049326">
    <property type="entry name" value="Rhodopsin_dom_fungi"/>
</dbReference>
<comment type="similarity">
    <text evidence="5">Belongs to the SAT4 family.</text>
</comment>
<evidence type="ECO:0000256" key="2">
    <source>
        <dbReference type="ARBA" id="ARBA00022692"/>
    </source>
</evidence>
<feature type="transmembrane region" description="Helical" evidence="6">
    <location>
        <begin position="218"/>
        <end position="239"/>
    </location>
</feature>
<evidence type="ECO:0000313" key="8">
    <source>
        <dbReference type="EMBL" id="PVI01876.1"/>
    </source>
</evidence>
<organism evidence="8 9">
    <name type="scientific">Periconia macrospinosa</name>
    <dbReference type="NCBI Taxonomy" id="97972"/>
    <lineage>
        <taxon>Eukaryota</taxon>
        <taxon>Fungi</taxon>
        <taxon>Dikarya</taxon>
        <taxon>Ascomycota</taxon>
        <taxon>Pezizomycotina</taxon>
        <taxon>Dothideomycetes</taxon>
        <taxon>Pleosporomycetidae</taxon>
        <taxon>Pleosporales</taxon>
        <taxon>Massarineae</taxon>
        <taxon>Periconiaceae</taxon>
        <taxon>Periconia</taxon>
    </lineage>
</organism>
<feature type="domain" description="Rhodopsin" evidence="7">
    <location>
        <begin position="46"/>
        <end position="282"/>
    </location>
</feature>
<keyword evidence="2 6" id="KW-0812">Transmembrane</keyword>
<feature type="transmembrane region" description="Helical" evidence="6">
    <location>
        <begin position="24"/>
        <end position="45"/>
    </location>
</feature>
<feature type="transmembrane region" description="Helical" evidence="6">
    <location>
        <begin position="259"/>
        <end position="281"/>
    </location>
</feature>
<dbReference type="OrthoDB" id="444631at2759"/>
<keyword evidence="4 6" id="KW-0472">Membrane</keyword>
<dbReference type="Pfam" id="PF20684">
    <property type="entry name" value="Fung_rhodopsin"/>
    <property type="match status" value="1"/>
</dbReference>
<evidence type="ECO:0000256" key="5">
    <source>
        <dbReference type="ARBA" id="ARBA00038359"/>
    </source>
</evidence>
<dbReference type="PANTHER" id="PTHR33048">
    <property type="entry name" value="PTH11-LIKE INTEGRAL MEMBRANE PROTEIN (AFU_ORTHOLOGUE AFUA_5G11245)"/>
    <property type="match status" value="1"/>
</dbReference>
<dbReference type="AlphaFoldDB" id="A0A2V1DUY9"/>
<evidence type="ECO:0000259" key="7">
    <source>
        <dbReference type="Pfam" id="PF20684"/>
    </source>
</evidence>